<evidence type="ECO:0000313" key="2">
    <source>
        <dbReference type="Proteomes" id="UP000277236"/>
    </source>
</evidence>
<protein>
    <submittedName>
        <fullName evidence="1">Putative DSBA-like thioredoxin protein</fullName>
    </submittedName>
</protein>
<dbReference type="Gene3D" id="3.40.30.10">
    <property type="entry name" value="Glutaredoxin"/>
    <property type="match status" value="1"/>
</dbReference>
<gene>
    <name evidence="1" type="ORF">ALQ04_04045</name>
</gene>
<dbReference type="SUPFAM" id="SSF52833">
    <property type="entry name" value="Thioredoxin-like"/>
    <property type="match status" value="1"/>
</dbReference>
<comment type="caution">
    <text evidence="1">The sequence shown here is derived from an EMBL/GenBank/DDBJ whole genome shotgun (WGS) entry which is preliminary data.</text>
</comment>
<proteinExistence type="predicted"/>
<dbReference type="Proteomes" id="UP000277236">
    <property type="component" value="Unassembled WGS sequence"/>
</dbReference>
<dbReference type="AlphaFoldDB" id="A0A3M4M8X2"/>
<dbReference type="OrthoDB" id="9813770at2"/>
<organism evidence="1 2">
    <name type="scientific">Pseudomonas cichorii</name>
    <dbReference type="NCBI Taxonomy" id="36746"/>
    <lineage>
        <taxon>Bacteria</taxon>
        <taxon>Pseudomonadati</taxon>
        <taxon>Pseudomonadota</taxon>
        <taxon>Gammaproteobacteria</taxon>
        <taxon>Pseudomonadales</taxon>
        <taxon>Pseudomonadaceae</taxon>
        <taxon>Pseudomonas</taxon>
    </lineage>
</organism>
<dbReference type="RefSeq" id="WP_122314303.1">
    <property type="nucleotide sequence ID" value="NZ_RBRE01000012.1"/>
</dbReference>
<name>A0A3M4M8X2_PSECI</name>
<evidence type="ECO:0000313" key="1">
    <source>
        <dbReference type="EMBL" id="RMQ50262.1"/>
    </source>
</evidence>
<dbReference type="InterPro" id="IPR036249">
    <property type="entry name" value="Thioredoxin-like_sf"/>
</dbReference>
<sequence>MASLKLHYLFDPLCGWCYASAPALERLAHEFPQALQLCPTGLFSGDGARAITPAFAMHARSNDQRIASLTGQLFSPGYFQRILGGANMRFDSMAMSRALTAVREIDATLEPVLFHRLQTERYVEGLDTSSPDIVARISVDLLRNEGHELSESEFATRLQHGKNLAKQTRQRIEDAQFLMDQAGASGVPLLLVEIDDSVHSFSGADLYAAPGDLIAKIEQIASTTA</sequence>
<dbReference type="CDD" id="cd03025">
    <property type="entry name" value="DsbA_FrnE_like"/>
    <property type="match status" value="1"/>
</dbReference>
<dbReference type="EMBL" id="RBRE01000012">
    <property type="protein sequence ID" value="RMQ50262.1"/>
    <property type="molecule type" value="Genomic_DNA"/>
</dbReference>
<accession>A0A3M4M8X2</accession>
<reference evidence="1 2" key="1">
    <citation type="submission" date="2018-08" db="EMBL/GenBank/DDBJ databases">
        <title>Recombination of ecologically and evolutionarily significant loci maintains genetic cohesion in the Pseudomonas syringae species complex.</title>
        <authorList>
            <person name="Dillon M."/>
            <person name="Thakur S."/>
            <person name="Almeida R.N.D."/>
            <person name="Weir B.S."/>
            <person name="Guttman D.S."/>
        </authorList>
    </citation>
    <scope>NUCLEOTIDE SEQUENCE [LARGE SCALE GENOMIC DNA]</scope>
    <source>
        <strain evidence="1 2">ICMP 3353</strain>
    </source>
</reference>